<dbReference type="STRING" id="254161.SAMN05216256_104172"/>
<keyword evidence="2" id="KW-0378">Hydrolase</keyword>
<accession>A0A1S8DL76</accession>
<evidence type="ECO:0000259" key="1">
    <source>
        <dbReference type="Pfam" id="PF12697"/>
    </source>
</evidence>
<dbReference type="PANTHER" id="PTHR43798:SF5">
    <property type="entry name" value="MONOACYLGLYCEROL LIPASE ABHD6"/>
    <property type="match status" value="1"/>
</dbReference>
<dbReference type="InterPro" id="IPR050266">
    <property type="entry name" value="AB_hydrolase_sf"/>
</dbReference>
<dbReference type="Gene3D" id="3.40.50.1820">
    <property type="entry name" value="alpha/beta hydrolase"/>
    <property type="match status" value="1"/>
</dbReference>
<proteinExistence type="predicted"/>
<dbReference type="Proteomes" id="UP000242847">
    <property type="component" value="Unassembled WGS sequence"/>
</dbReference>
<dbReference type="GO" id="GO:0016020">
    <property type="term" value="C:membrane"/>
    <property type="evidence" value="ECO:0007669"/>
    <property type="project" value="TreeGrafter"/>
</dbReference>
<evidence type="ECO:0000313" key="3">
    <source>
        <dbReference type="Proteomes" id="UP000242847"/>
    </source>
</evidence>
<dbReference type="Pfam" id="PF12697">
    <property type="entry name" value="Abhydrolase_6"/>
    <property type="match status" value="1"/>
</dbReference>
<dbReference type="GO" id="GO:0047372">
    <property type="term" value="F:monoacylglycerol lipase activity"/>
    <property type="evidence" value="ECO:0007669"/>
    <property type="project" value="TreeGrafter"/>
</dbReference>
<name>A0A1S8DL76_9GAMM</name>
<sequence length="292" mass="32342">MELLPWAHAVSAGFTLRGWHTWPSGKPLLHFLHGNGFCTRTYEPMLALLTEHFDLWLCDLQGHGQSDHGERFVGWNRNAEAAAEAFRAGREQFGEVPSLACGHSFGGVLSALMMAADPALFQRAVLLDPVLFPPALIALRRGLGLVGLNDHAVAKRAAARRDYWPDRTAAHAGLHNRGMFRGWDETAFEAHISHALRERPGGGVELCCRPSREAEVFRTMPKGLWSSLRRLKTPTRIVYGDRTYPFVIQSARRLAVSNSQVSAHQTAGGHCFMLEHPAAAAAQVVEFLNPRR</sequence>
<organism evidence="2 3">
    <name type="scientific">Halopseudomonas pachastrellae</name>
    <dbReference type="NCBI Taxonomy" id="254161"/>
    <lineage>
        <taxon>Bacteria</taxon>
        <taxon>Pseudomonadati</taxon>
        <taxon>Pseudomonadota</taxon>
        <taxon>Gammaproteobacteria</taxon>
        <taxon>Pseudomonadales</taxon>
        <taxon>Pseudomonadaceae</taxon>
        <taxon>Halopseudomonas</taxon>
    </lineage>
</organism>
<dbReference type="OrthoDB" id="5729753at2"/>
<comment type="caution">
    <text evidence="2">The sequence shown here is derived from an EMBL/GenBank/DDBJ whole genome shotgun (WGS) entry which is preliminary data.</text>
</comment>
<dbReference type="InterPro" id="IPR000073">
    <property type="entry name" value="AB_hydrolase_1"/>
</dbReference>
<keyword evidence="3" id="KW-1185">Reference proteome</keyword>
<dbReference type="AlphaFoldDB" id="A0A1S8DL76"/>
<dbReference type="InterPro" id="IPR029058">
    <property type="entry name" value="AB_hydrolase_fold"/>
</dbReference>
<protein>
    <submittedName>
        <fullName evidence="2">Alpha/beta hydrolase</fullName>
    </submittedName>
</protein>
<dbReference type="RefSeq" id="WP_083723454.1">
    <property type="nucleotide sequence ID" value="NZ_FOUD01000004.1"/>
</dbReference>
<dbReference type="GO" id="GO:0046464">
    <property type="term" value="P:acylglycerol catabolic process"/>
    <property type="evidence" value="ECO:0007669"/>
    <property type="project" value="TreeGrafter"/>
</dbReference>
<dbReference type="SUPFAM" id="SSF53474">
    <property type="entry name" value="alpha/beta-Hydrolases"/>
    <property type="match status" value="1"/>
</dbReference>
<dbReference type="PANTHER" id="PTHR43798">
    <property type="entry name" value="MONOACYLGLYCEROL LIPASE"/>
    <property type="match status" value="1"/>
</dbReference>
<gene>
    <name evidence="2" type="ORF">BXT89_00175</name>
</gene>
<dbReference type="EMBL" id="MUBC01000001">
    <property type="protein sequence ID" value="ONM45751.1"/>
    <property type="molecule type" value="Genomic_DNA"/>
</dbReference>
<reference evidence="2 3" key="1">
    <citation type="submission" date="2017-01" db="EMBL/GenBank/DDBJ databases">
        <title>Draft genome sequence of Pseudomonas pachastrellae type strain CCUG 46540T from a deep sea.</title>
        <authorList>
            <person name="Gomila M."/>
            <person name="Mulet M."/>
            <person name="Lalucat J."/>
            <person name="Garcia-Valdes E."/>
        </authorList>
    </citation>
    <scope>NUCLEOTIDE SEQUENCE [LARGE SCALE GENOMIC DNA]</scope>
    <source>
        <strain evidence="2 3">CCUG 46540</strain>
    </source>
</reference>
<feature type="domain" description="AB hydrolase-1" evidence="1">
    <location>
        <begin position="31"/>
        <end position="282"/>
    </location>
</feature>
<evidence type="ECO:0000313" key="2">
    <source>
        <dbReference type="EMBL" id="ONM45751.1"/>
    </source>
</evidence>